<sequence>MTGFEHIIYEAADGRARITLNKPEKRNALSVPLQKEMNEALWEADNDKAVHCVILRGAGTSFSAGYDLTPGTNVSATPGEGAGSYRDGGIYADPTIDDDIWRLELGQRLRMALFDMHKPVIAQVHGHCLAGGSDLALLCDIIIAAEDATIGFPPVRDLGSPPNQMWLYNCGPQWAKRLLLTGDTVTGEEAALIGLVLKAVPADMLEAEVEGLADRMAKIDPDLLAANKRIVNLGIELMGGRTLQRIAAENDARGHLAPGTRAFRDNARAKGLKAALKERDGQFGDGRARVRGPEVRDKDGRLV</sequence>
<name>A0A2M9FXK4_9PROT</name>
<proteinExistence type="inferred from homology"/>
<accession>A0A2M9FXK4</accession>
<gene>
    <name evidence="4" type="ORF">CVT23_17550</name>
</gene>
<dbReference type="EMBL" id="PHIG01000047">
    <property type="protein sequence ID" value="PJK28184.1"/>
    <property type="molecule type" value="Genomic_DNA"/>
</dbReference>
<dbReference type="PROSITE" id="PS00166">
    <property type="entry name" value="ENOYL_COA_HYDRATASE"/>
    <property type="match status" value="1"/>
</dbReference>
<dbReference type="NCBIfam" id="NF006128">
    <property type="entry name" value="PRK08272.1"/>
    <property type="match status" value="1"/>
</dbReference>
<dbReference type="PANTHER" id="PTHR43802">
    <property type="entry name" value="ENOYL-COA HYDRATASE"/>
    <property type="match status" value="1"/>
</dbReference>
<dbReference type="RefSeq" id="WP_109794631.1">
    <property type="nucleotide sequence ID" value="NZ_PHIG01000047.1"/>
</dbReference>
<feature type="region of interest" description="Disordered" evidence="3">
    <location>
        <begin position="283"/>
        <end position="303"/>
    </location>
</feature>
<dbReference type="Proteomes" id="UP000229498">
    <property type="component" value="Unassembled WGS sequence"/>
</dbReference>
<dbReference type="PANTHER" id="PTHR43802:SF1">
    <property type="entry name" value="IP11341P-RELATED"/>
    <property type="match status" value="1"/>
</dbReference>
<dbReference type="InterPro" id="IPR001753">
    <property type="entry name" value="Enoyl-CoA_hydra/iso"/>
</dbReference>
<comment type="caution">
    <text evidence="4">The sequence shown here is derived from an EMBL/GenBank/DDBJ whole genome shotgun (WGS) entry which is preliminary data.</text>
</comment>
<dbReference type="Pfam" id="PF00378">
    <property type="entry name" value="ECH_1"/>
    <property type="match status" value="2"/>
</dbReference>
<dbReference type="OrthoDB" id="5730382at2"/>
<dbReference type="InterPro" id="IPR018376">
    <property type="entry name" value="Enoyl-CoA_hyd/isom_CS"/>
</dbReference>
<evidence type="ECO:0000313" key="5">
    <source>
        <dbReference type="Proteomes" id="UP000229498"/>
    </source>
</evidence>
<protein>
    <submittedName>
        <fullName evidence="4">Enoyl-CoA hydratase</fullName>
    </submittedName>
</protein>
<dbReference type="GO" id="GO:0003824">
    <property type="term" value="F:catalytic activity"/>
    <property type="evidence" value="ECO:0007669"/>
    <property type="project" value="InterPro"/>
</dbReference>
<dbReference type="SUPFAM" id="SSF52096">
    <property type="entry name" value="ClpP/crotonase"/>
    <property type="match status" value="1"/>
</dbReference>
<reference evidence="4 5" key="1">
    <citation type="submission" date="2017-11" db="EMBL/GenBank/DDBJ databases">
        <title>Draft genome sequence of Rhizobiales bacterium SY3-13.</title>
        <authorList>
            <person name="Sun C."/>
        </authorList>
    </citation>
    <scope>NUCLEOTIDE SEQUENCE [LARGE SCALE GENOMIC DNA]</scope>
    <source>
        <strain evidence="4 5">SY3-13</strain>
    </source>
</reference>
<dbReference type="InterPro" id="IPR029045">
    <property type="entry name" value="ClpP/crotonase-like_dom_sf"/>
</dbReference>
<organism evidence="4 5">
    <name type="scientific">Minwuia thermotolerans</name>
    <dbReference type="NCBI Taxonomy" id="2056226"/>
    <lineage>
        <taxon>Bacteria</taxon>
        <taxon>Pseudomonadati</taxon>
        <taxon>Pseudomonadota</taxon>
        <taxon>Alphaproteobacteria</taxon>
        <taxon>Minwuiales</taxon>
        <taxon>Minwuiaceae</taxon>
        <taxon>Minwuia</taxon>
    </lineage>
</organism>
<dbReference type="CDD" id="cd06558">
    <property type="entry name" value="crotonase-like"/>
    <property type="match status" value="1"/>
</dbReference>
<dbReference type="Gene3D" id="3.90.226.10">
    <property type="entry name" value="2-enoyl-CoA Hydratase, Chain A, domain 1"/>
    <property type="match status" value="1"/>
</dbReference>
<evidence type="ECO:0000313" key="4">
    <source>
        <dbReference type="EMBL" id="PJK28184.1"/>
    </source>
</evidence>
<evidence type="ECO:0000256" key="3">
    <source>
        <dbReference type="SAM" id="MobiDB-lite"/>
    </source>
</evidence>
<keyword evidence="5" id="KW-1185">Reference proteome</keyword>
<dbReference type="AlphaFoldDB" id="A0A2M9FXK4"/>
<evidence type="ECO:0000256" key="2">
    <source>
        <dbReference type="RuleBase" id="RU003707"/>
    </source>
</evidence>
<comment type="similarity">
    <text evidence="1 2">Belongs to the enoyl-CoA hydratase/isomerase family.</text>
</comment>
<evidence type="ECO:0000256" key="1">
    <source>
        <dbReference type="ARBA" id="ARBA00005254"/>
    </source>
</evidence>